<keyword evidence="3" id="KW-0645">Protease</keyword>
<dbReference type="PANTHER" id="PTHR32481">
    <property type="entry name" value="AMINOPEPTIDASE"/>
    <property type="match status" value="1"/>
</dbReference>
<comment type="caution">
    <text evidence="9">The sequence shown here is derived from an EMBL/GenBank/DDBJ whole genome shotgun (WGS) entry which is preliminary data.</text>
</comment>
<dbReference type="AlphaFoldDB" id="A0A444L888"/>
<comment type="cofactor">
    <cofactor evidence="8">
        <name>a divalent metal cation</name>
        <dbReference type="ChEBI" id="CHEBI:60240"/>
    </cofactor>
    <text evidence="8">Binds 2 divalent metal cations per subunit.</text>
</comment>
<feature type="binding site" evidence="8">
    <location>
        <position position="173"/>
    </location>
    <ligand>
        <name>Zn(2+)</name>
        <dbReference type="ChEBI" id="CHEBI:29105"/>
        <label>2</label>
    </ligand>
</feature>
<keyword evidence="2 9" id="KW-0031">Aminopeptidase</keyword>
<dbReference type="SUPFAM" id="SSF53187">
    <property type="entry name" value="Zn-dependent exopeptidases"/>
    <property type="match status" value="1"/>
</dbReference>
<evidence type="ECO:0000256" key="4">
    <source>
        <dbReference type="ARBA" id="ARBA00022723"/>
    </source>
</evidence>
<evidence type="ECO:0000256" key="2">
    <source>
        <dbReference type="ARBA" id="ARBA00022438"/>
    </source>
</evidence>
<evidence type="ECO:0000313" key="9">
    <source>
        <dbReference type="EMBL" id="RWX73803.1"/>
    </source>
</evidence>
<dbReference type="EMBL" id="RXGA01000002">
    <property type="protein sequence ID" value="RWX73803.1"/>
    <property type="molecule type" value="Genomic_DNA"/>
</dbReference>
<dbReference type="InterPro" id="IPR023367">
    <property type="entry name" value="Peptidase_M42_dom2"/>
</dbReference>
<dbReference type="Pfam" id="PF05343">
    <property type="entry name" value="Peptidase_M42"/>
    <property type="match status" value="1"/>
</dbReference>
<evidence type="ECO:0000256" key="6">
    <source>
        <dbReference type="PIRNR" id="PIRNR001123"/>
    </source>
</evidence>
<feature type="binding site" evidence="8">
    <location>
        <position position="203"/>
    </location>
    <ligand>
        <name>Zn(2+)</name>
        <dbReference type="ChEBI" id="CHEBI:29105"/>
        <label>2</label>
    </ligand>
</feature>
<dbReference type="GO" id="GO:0006508">
    <property type="term" value="P:proteolysis"/>
    <property type="evidence" value="ECO:0007669"/>
    <property type="project" value="UniProtKB-KW"/>
</dbReference>
<feature type="active site" description="Proton acceptor" evidence="7">
    <location>
        <position position="202"/>
    </location>
</feature>
<dbReference type="SUPFAM" id="SSF101821">
    <property type="entry name" value="Aminopeptidase/glucanase lid domain"/>
    <property type="match status" value="1"/>
</dbReference>
<evidence type="ECO:0000256" key="7">
    <source>
        <dbReference type="PIRSR" id="PIRSR001123-1"/>
    </source>
</evidence>
<comment type="similarity">
    <text evidence="1 6">Belongs to the peptidase M42 family.</text>
</comment>
<proteinExistence type="inferred from homology"/>
<dbReference type="InterPro" id="IPR051464">
    <property type="entry name" value="Peptidase_M42_aminopept"/>
</dbReference>
<sequence length="348" mass="37543">MNLELLRRLSETHGVTGSEYGVAAVIKEELKGCGVITREDKFGNLFAEKGSGDRTMMAAAHTDEIGLIVKHIDEKGFIRFAKLGGIADQILPAQRVLIHGMKKKVHGVIGCKAIHVMKDEERKQLVTYDKMFIDTGATKEQLEGYGIRVGTPITFVRGVMELENDLVVGKAMDDRAGCYALIEALKKANPKNKIVAVFTVQEEVGLRGATMSANAVKPDIGIAIDTTIAGDHPELSEQDAPVKLGNGPTIVVADGRKDSLGGGMIANPLVRGWLMELAEKNGIQYQLEVLEGGTTDAAAIQMSQSGIPSACISIPSRYVHSFSEVISKRDLDGCVELLVKAMESRIPF</sequence>
<evidence type="ECO:0000256" key="5">
    <source>
        <dbReference type="ARBA" id="ARBA00022801"/>
    </source>
</evidence>
<protein>
    <submittedName>
        <fullName evidence="9">Deblocking aminopeptidase</fullName>
    </submittedName>
</protein>
<evidence type="ECO:0000256" key="8">
    <source>
        <dbReference type="PIRSR" id="PIRSR001123-2"/>
    </source>
</evidence>
<feature type="binding site" evidence="8">
    <location>
        <position position="173"/>
    </location>
    <ligand>
        <name>Zn(2+)</name>
        <dbReference type="ChEBI" id="CHEBI:29105"/>
        <label>1</label>
    </ligand>
</feature>
<keyword evidence="4 8" id="KW-0479">Metal-binding</keyword>
<accession>A0A444L888</accession>
<dbReference type="Gene3D" id="2.40.30.40">
    <property type="entry name" value="Peptidase M42, domain 2"/>
    <property type="match status" value="1"/>
</dbReference>
<dbReference type="GO" id="GO:0004177">
    <property type="term" value="F:aminopeptidase activity"/>
    <property type="evidence" value="ECO:0007669"/>
    <property type="project" value="UniProtKB-UniRule"/>
</dbReference>
<dbReference type="Gene3D" id="3.40.630.10">
    <property type="entry name" value="Zn peptidases"/>
    <property type="match status" value="1"/>
</dbReference>
<reference evidence="9 10" key="1">
    <citation type="submission" date="2018-12" db="EMBL/GenBank/DDBJ databases">
        <title>The complete genome of the methanogenic archaea of the candidate phylum Verstraetearchaeota, obtained from the metagenome of underground thermal water.</title>
        <authorList>
            <person name="Kadnikov V.V."/>
            <person name="Mardanov A.V."/>
            <person name="Beletsky A.V."/>
            <person name="Karnachuk O.V."/>
            <person name="Ravin N.V."/>
        </authorList>
    </citation>
    <scope>NUCLEOTIDE SEQUENCE [LARGE SCALE GENOMIC DNA]</scope>
    <source>
        <strain evidence="9">Ch88</strain>
    </source>
</reference>
<dbReference type="PIRSF" id="PIRSF001123">
    <property type="entry name" value="PepA_GA"/>
    <property type="match status" value="1"/>
</dbReference>
<evidence type="ECO:0000313" key="10">
    <source>
        <dbReference type="Proteomes" id="UP000288215"/>
    </source>
</evidence>
<organism evidence="9 10">
    <name type="scientific">Methanosuratincola subterraneus</name>
    <dbReference type="NCBI Taxonomy" id="2593994"/>
    <lineage>
        <taxon>Archaea</taxon>
        <taxon>Thermoproteota</taxon>
        <taxon>Methanosuratincolia</taxon>
        <taxon>Candidatus Methanomethylicales</taxon>
        <taxon>Candidatus Methanomethylicaceae</taxon>
        <taxon>Candidatus Methanosuratincola (ex Vanwonterghem et al. 2016)</taxon>
    </lineage>
</organism>
<feature type="binding site" evidence="8">
    <location>
        <position position="225"/>
    </location>
    <ligand>
        <name>Zn(2+)</name>
        <dbReference type="ChEBI" id="CHEBI:29105"/>
        <label>1</label>
    </ligand>
</feature>
<keyword evidence="5" id="KW-0378">Hydrolase</keyword>
<dbReference type="GO" id="GO:0046872">
    <property type="term" value="F:metal ion binding"/>
    <property type="evidence" value="ECO:0007669"/>
    <property type="project" value="UniProtKB-UniRule"/>
</dbReference>
<dbReference type="CDD" id="cd05656">
    <property type="entry name" value="M42_Frv"/>
    <property type="match status" value="1"/>
</dbReference>
<dbReference type="PANTHER" id="PTHR32481:SF0">
    <property type="entry name" value="AMINOPEPTIDASE YPDE-RELATED"/>
    <property type="match status" value="1"/>
</dbReference>
<gene>
    <name evidence="9" type="ORF">Metus_0582</name>
</gene>
<evidence type="ECO:0000256" key="1">
    <source>
        <dbReference type="ARBA" id="ARBA00006272"/>
    </source>
</evidence>
<dbReference type="Proteomes" id="UP000288215">
    <property type="component" value="Unassembled WGS sequence"/>
</dbReference>
<dbReference type="InterPro" id="IPR008007">
    <property type="entry name" value="Peptidase_M42"/>
</dbReference>
<feature type="binding site" evidence="8">
    <location>
        <position position="320"/>
    </location>
    <ligand>
        <name>Zn(2+)</name>
        <dbReference type="ChEBI" id="CHEBI:29105"/>
        <label>2</label>
    </ligand>
</feature>
<feature type="binding site" evidence="8">
    <location>
        <position position="61"/>
    </location>
    <ligand>
        <name>Zn(2+)</name>
        <dbReference type="ChEBI" id="CHEBI:29105"/>
        <label>1</label>
    </ligand>
</feature>
<evidence type="ECO:0000256" key="3">
    <source>
        <dbReference type="ARBA" id="ARBA00022670"/>
    </source>
</evidence>
<name>A0A444L888_METS7</name>